<feature type="domain" description="AprE-like beta-barrel" evidence="3">
    <location>
        <begin position="288"/>
        <end position="374"/>
    </location>
</feature>
<comment type="caution">
    <text evidence="4">The sequence shown here is derived from an EMBL/GenBank/DDBJ whole genome shotgun (WGS) entry which is preliminary data.</text>
</comment>
<keyword evidence="2" id="KW-1133">Transmembrane helix</keyword>
<dbReference type="Gene3D" id="2.40.50.100">
    <property type="match status" value="1"/>
</dbReference>
<dbReference type="InterPro" id="IPR058982">
    <property type="entry name" value="Beta-barrel_AprE"/>
</dbReference>
<organism evidence="4 5">
    <name type="scientific">Olivibacter oleidegradans</name>
    <dbReference type="NCBI Taxonomy" id="760123"/>
    <lineage>
        <taxon>Bacteria</taxon>
        <taxon>Pseudomonadati</taxon>
        <taxon>Bacteroidota</taxon>
        <taxon>Sphingobacteriia</taxon>
        <taxon>Sphingobacteriales</taxon>
        <taxon>Sphingobacteriaceae</taxon>
        <taxon>Olivibacter</taxon>
    </lineage>
</organism>
<name>A0ABV6HDB4_9SPHI</name>
<keyword evidence="5" id="KW-1185">Reference proteome</keyword>
<evidence type="ECO:0000259" key="3">
    <source>
        <dbReference type="Pfam" id="PF26002"/>
    </source>
</evidence>
<sequence>MPDKNWAPHFSKMNSKVIFPAEIANLTTEGHFNRHYNNSKIIYLMTLLAISIGFISLFFIRVDVSVEGTGILTPSAERNVVKAPVAGRIDKVYFKLNQPVAAGDILFTVQTNVIDEQSGYLMRKSSDLQQRINDLSALVTQKNNFNTQLSLRTSIYRQQQNLYIQQLKEADLALENALVSFNRNRQLHEKRVLSDAEFEKFVYEKDRATSKRKLVQEQQISQWQNDLANLKTELSEIHSQRDKYKQELDFYTVRAPIKGSIQQFSGLLSGNFVSAGETVAEISPDSGLIATVNILPKDIGLISLNQPVRFQIDAFNYNEWGVAHGTVFDISRDVYLDENQSPYFQVKCSLKENALRSNNGYEGTLKKGLGFQARFMVAKRSLFQLLYDKVDDWLDPRQNKPKMLLRK</sequence>
<evidence type="ECO:0000256" key="2">
    <source>
        <dbReference type="SAM" id="Phobius"/>
    </source>
</evidence>
<dbReference type="EMBL" id="JBHLWO010000001">
    <property type="protein sequence ID" value="MFC0316876.1"/>
    <property type="molecule type" value="Genomic_DNA"/>
</dbReference>
<keyword evidence="2" id="KW-0812">Transmembrane</keyword>
<dbReference type="Gene3D" id="2.40.30.170">
    <property type="match status" value="1"/>
</dbReference>
<reference evidence="4 5" key="1">
    <citation type="submission" date="2024-09" db="EMBL/GenBank/DDBJ databases">
        <authorList>
            <person name="Sun Q."/>
            <person name="Mori K."/>
        </authorList>
    </citation>
    <scope>NUCLEOTIDE SEQUENCE [LARGE SCALE GENOMIC DNA]</scope>
    <source>
        <strain evidence="4 5">CCM 7765</strain>
    </source>
</reference>
<dbReference type="PANTHER" id="PTHR30386">
    <property type="entry name" value="MEMBRANE FUSION SUBUNIT OF EMRAB-TOLC MULTIDRUG EFFLUX PUMP"/>
    <property type="match status" value="1"/>
</dbReference>
<dbReference type="Pfam" id="PF26002">
    <property type="entry name" value="Beta-barrel_AprE"/>
    <property type="match status" value="1"/>
</dbReference>
<gene>
    <name evidence="4" type="ORF">ACFFI0_01100</name>
</gene>
<evidence type="ECO:0000256" key="1">
    <source>
        <dbReference type="SAM" id="Coils"/>
    </source>
</evidence>
<evidence type="ECO:0000313" key="5">
    <source>
        <dbReference type="Proteomes" id="UP001589774"/>
    </source>
</evidence>
<keyword evidence="1" id="KW-0175">Coiled coil</keyword>
<keyword evidence="2" id="KW-0472">Membrane</keyword>
<dbReference type="Proteomes" id="UP001589774">
    <property type="component" value="Unassembled WGS sequence"/>
</dbReference>
<protein>
    <submittedName>
        <fullName evidence="4">HlyD family secretion protein</fullName>
    </submittedName>
</protein>
<evidence type="ECO:0000313" key="4">
    <source>
        <dbReference type="EMBL" id="MFC0316876.1"/>
    </source>
</evidence>
<feature type="transmembrane region" description="Helical" evidence="2">
    <location>
        <begin position="41"/>
        <end position="60"/>
    </location>
</feature>
<proteinExistence type="predicted"/>
<dbReference type="SUPFAM" id="SSF111369">
    <property type="entry name" value="HlyD-like secretion proteins"/>
    <property type="match status" value="1"/>
</dbReference>
<dbReference type="PANTHER" id="PTHR30386:SF28">
    <property type="entry name" value="EXPORTED PROTEIN"/>
    <property type="match status" value="1"/>
</dbReference>
<feature type="coiled-coil region" evidence="1">
    <location>
        <begin position="213"/>
        <end position="247"/>
    </location>
</feature>
<accession>A0ABV6HDB4</accession>
<dbReference type="InterPro" id="IPR050739">
    <property type="entry name" value="MFP"/>
</dbReference>